<dbReference type="EMBL" id="JABFTV010000007">
    <property type="protein sequence ID" value="MCE8025235.1"/>
    <property type="molecule type" value="Genomic_DNA"/>
</dbReference>
<organism evidence="3 4">
    <name type="scientific">Billgrantia aerodenitrificans</name>
    <dbReference type="NCBI Taxonomy" id="2733483"/>
    <lineage>
        <taxon>Bacteria</taxon>
        <taxon>Pseudomonadati</taxon>
        <taxon>Pseudomonadota</taxon>
        <taxon>Gammaproteobacteria</taxon>
        <taxon>Oceanospirillales</taxon>
        <taxon>Halomonadaceae</taxon>
        <taxon>Billgrantia</taxon>
    </lineage>
</organism>
<evidence type="ECO:0000313" key="3">
    <source>
        <dbReference type="EMBL" id="MCE8025235.1"/>
    </source>
</evidence>
<proteinExistence type="inferred from homology"/>
<dbReference type="InterPro" id="IPR051807">
    <property type="entry name" value="Sec-metab_biosynth-assoc"/>
</dbReference>
<protein>
    <recommendedName>
        <fullName evidence="2">YCII-related domain-containing protein</fullName>
    </recommendedName>
</protein>
<comment type="similarity">
    <text evidence="1">Belongs to the YciI family.</text>
</comment>
<evidence type="ECO:0000259" key="2">
    <source>
        <dbReference type="Pfam" id="PF03795"/>
    </source>
</evidence>
<gene>
    <name evidence="3" type="ORF">HOP59_13975</name>
</gene>
<dbReference type="Proteomes" id="UP001320272">
    <property type="component" value="Unassembled WGS sequence"/>
</dbReference>
<accession>A0ABS9ATP0</accession>
<evidence type="ECO:0000313" key="4">
    <source>
        <dbReference type="Proteomes" id="UP001320272"/>
    </source>
</evidence>
<dbReference type="RefSeq" id="WP_234254348.1">
    <property type="nucleotide sequence ID" value="NZ_JABFTV010000007.1"/>
</dbReference>
<sequence>MTKQYAVLAYDYTDTEALDRRLANREAHLDGLRQLAKQGSFLSGGAILNEEGKMIGSNAHFQFADRQAFDAWLATEPYMIGRVWEHVDIREVRLFDPHG</sequence>
<reference evidence="3 4" key="1">
    <citation type="journal article" date="2021" name="Front. Microbiol.">
        <title>Aerobic Denitrification and Heterotrophic Sulfur Oxidation in the Genus Halomonas Revealed by Six Novel Species Characterizations and Genome-Based Analysis.</title>
        <authorList>
            <person name="Wang L."/>
            <person name="Shao Z."/>
        </authorList>
    </citation>
    <scope>NUCLEOTIDE SEQUENCE [LARGE SCALE GENOMIC DNA]</scope>
    <source>
        <strain evidence="3 4">MCCC 1A11058</strain>
    </source>
</reference>
<dbReference type="SUPFAM" id="SSF54909">
    <property type="entry name" value="Dimeric alpha+beta barrel"/>
    <property type="match status" value="1"/>
</dbReference>
<evidence type="ECO:0000256" key="1">
    <source>
        <dbReference type="ARBA" id="ARBA00007689"/>
    </source>
</evidence>
<dbReference type="InterPro" id="IPR005545">
    <property type="entry name" value="YCII"/>
</dbReference>
<feature type="domain" description="YCII-related" evidence="2">
    <location>
        <begin position="5"/>
        <end position="92"/>
    </location>
</feature>
<keyword evidence="4" id="KW-1185">Reference proteome</keyword>
<dbReference type="PANTHER" id="PTHR33606:SF3">
    <property type="entry name" value="PROTEIN YCII"/>
    <property type="match status" value="1"/>
</dbReference>
<dbReference type="InterPro" id="IPR011008">
    <property type="entry name" value="Dimeric_a/b-barrel"/>
</dbReference>
<name>A0ABS9ATP0_9GAMM</name>
<comment type="caution">
    <text evidence="3">The sequence shown here is derived from an EMBL/GenBank/DDBJ whole genome shotgun (WGS) entry which is preliminary data.</text>
</comment>
<dbReference type="Gene3D" id="3.30.70.1060">
    <property type="entry name" value="Dimeric alpha+beta barrel"/>
    <property type="match status" value="1"/>
</dbReference>
<dbReference type="PANTHER" id="PTHR33606">
    <property type="entry name" value="PROTEIN YCII"/>
    <property type="match status" value="1"/>
</dbReference>
<dbReference type="Pfam" id="PF03795">
    <property type="entry name" value="YCII"/>
    <property type="match status" value="1"/>
</dbReference>